<dbReference type="Proteomes" id="UP000184499">
    <property type="component" value="Unassembled WGS sequence"/>
</dbReference>
<evidence type="ECO:0000313" key="3">
    <source>
        <dbReference type="Proteomes" id="UP000184499"/>
    </source>
</evidence>
<feature type="region of interest" description="Disordered" evidence="1">
    <location>
        <begin position="24"/>
        <end position="49"/>
    </location>
</feature>
<reference evidence="3" key="1">
    <citation type="journal article" date="2017" name="Genome Biol.">
        <title>Comparative genomics reveals high biological diversity and specific adaptations in the industrially and medically important fungal genus Aspergillus.</title>
        <authorList>
            <person name="de Vries R.P."/>
            <person name="Riley R."/>
            <person name="Wiebenga A."/>
            <person name="Aguilar-Osorio G."/>
            <person name="Amillis S."/>
            <person name="Uchima C.A."/>
            <person name="Anderluh G."/>
            <person name="Asadollahi M."/>
            <person name="Askin M."/>
            <person name="Barry K."/>
            <person name="Battaglia E."/>
            <person name="Bayram O."/>
            <person name="Benocci T."/>
            <person name="Braus-Stromeyer S.A."/>
            <person name="Caldana C."/>
            <person name="Canovas D."/>
            <person name="Cerqueira G.C."/>
            <person name="Chen F."/>
            <person name="Chen W."/>
            <person name="Choi C."/>
            <person name="Clum A."/>
            <person name="Dos Santos R.A."/>
            <person name="Damasio A.R."/>
            <person name="Diallinas G."/>
            <person name="Emri T."/>
            <person name="Fekete E."/>
            <person name="Flipphi M."/>
            <person name="Freyberg S."/>
            <person name="Gallo A."/>
            <person name="Gournas C."/>
            <person name="Habgood R."/>
            <person name="Hainaut M."/>
            <person name="Harispe M.L."/>
            <person name="Henrissat B."/>
            <person name="Hilden K.S."/>
            <person name="Hope R."/>
            <person name="Hossain A."/>
            <person name="Karabika E."/>
            <person name="Karaffa L."/>
            <person name="Karanyi Z."/>
            <person name="Krasevec N."/>
            <person name="Kuo A."/>
            <person name="Kusch H."/>
            <person name="LaButti K."/>
            <person name="Lagendijk E.L."/>
            <person name="Lapidus A."/>
            <person name="Levasseur A."/>
            <person name="Lindquist E."/>
            <person name="Lipzen A."/>
            <person name="Logrieco A.F."/>
            <person name="MacCabe A."/>
            <person name="Maekelae M.R."/>
            <person name="Malavazi I."/>
            <person name="Melin P."/>
            <person name="Meyer V."/>
            <person name="Mielnichuk N."/>
            <person name="Miskei M."/>
            <person name="Molnar A.P."/>
            <person name="Mule G."/>
            <person name="Ngan C.Y."/>
            <person name="Orejas M."/>
            <person name="Orosz E."/>
            <person name="Ouedraogo J.P."/>
            <person name="Overkamp K.M."/>
            <person name="Park H.-S."/>
            <person name="Perrone G."/>
            <person name="Piumi F."/>
            <person name="Punt P.J."/>
            <person name="Ram A.F."/>
            <person name="Ramon A."/>
            <person name="Rauscher S."/>
            <person name="Record E."/>
            <person name="Riano-Pachon D.M."/>
            <person name="Robert V."/>
            <person name="Roehrig J."/>
            <person name="Ruller R."/>
            <person name="Salamov A."/>
            <person name="Salih N.S."/>
            <person name="Samson R.A."/>
            <person name="Sandor E."/>
            <person name="Sanguinetti M."/>
            <person name="Schuetze T."/>
            <person name="Sepcic K."/>
            <person name="Shelest E."/>
            <person name="Sherlock G."/>
            <person name="Sophianopoulou V."/>
            <person name="Squina F.M."/>
            <person name="Sun H."/>
            <person name="Susca A."/>
            <person name="Todd R.B."/>
            <person name="Tsang A."/>
            <person name="Unkles S.E."/>
            <person name="van de Wiele N."/>
            <person name="van Rossen-Uffink D."/>
            <person name="Oliveira J.V."/>
            <person name="Vesth T.C."/>
            <person name="Visser J."/>
            <person name="Yu J.-H."/>
            <person name="Zhou M."/>
            <person name="Andersen M.R."/>
            <person name="Archer D.B."/>
            <person name="Baker S.E."/>
            <person name="Benoit I."/>
            <person name="Brakhage A.A."/>
            <person name="Braus G.H."/>
            <person name="Fischer R."/>
            <person name="Frisvad J.C."/>
            <person name="Goldman G.H."/>
            <person name="Houbraken J."/>
            <person name="Oakley B."/>
            <person name="Pocsi I."/>
            <person name="Scazzocchio C."/>
            <person name="Seiboth B."/>
            <person name="vanKuyk P.A."/>
            <person name="Wortman J."/>
            <person name="Dyer P.S."/>
            <person name="Grigoriev I.V."/>
        </authorList>
    </citation>
    <scope>NUCLEOTIDE SEQUENCE [LARGE SCALE GENOMIC DNA]</scope>
    <source>
        <strain evidence="3">CBS 101740 / IMI 381727 / IBT 21946</strain>
    </source>
</reference>
<proteinExistence type="predicted"/>
<evidence type="ECO:0000313" key="2">
    <source>
        <dbReference type="EMBL" id="OJJ73374.1"/>
    </source>
</evidence>
<dbReference type="RefSeq" id="XP_067480622.1">
    <property type="nucleotide sequence ID" value="XM_067622536.1"/>
</dbReference>
<dbReference type="AlphaFoldDB" id="A0A1L9UNP0"/>
<dbReference type="GeneID" id="93575024"/>
<organism evidence="2 3">
    <name type="scientific">Aspergillus brasiliensis (strain CBS 101740 / IMI 381727 / IBT 21946)</name>
    <dbReference type="NCBI Taxonomy" id="767769"/>
    <lineage>
        <taxon>Eukaryota</taxon>
        <taxon>Fungi</taxon>
        <taxon>Dikarya</taxon>
        <taxon>Ascomycota</taxon>
        <taxon>Pezizomycotina</taxon>
        <taxon>Eurotiomycetes</taxon>
        <taxon>Eurotiomycetidae</taxon>
        <taxon>Eurotiales</taxon>
        <taxon>Aspergillaceae</taxon>
        <taxon>Aspergillus</taxon>
        <taxon>Aspergillus subgen. Circumdati</taxon>
    </lineage>
</organism>
<name>A0A1L9UNP0_ASPBC</name>
<accession>A0A1L9UNP0</accession>
<dbReference type="EMBL" id="KV878682">
    <property type="protein sequence ID" value="OJJ73374.1"/>
    <property type="molecule type" value="Genomic_DNA"/>
</dbReference>
<dbReference type="VEuPathDB" id="FungiDB:ASPBRDRAFT_28619"/>
<sequence length="146" mass="16039">MVCATSTMKISKLIAQYDPFPTASRLNKRTMNPRRTMGRQAPPSGSPSQNWHFSRNAGVAMAGQFPTTSHGVVGFIQKKTIRGYFFRFVPFMSASTYGSIRGVAWRNISMQFKTGLMHGVDIPSGLGKFDSQAVIIDSTNLAKAQT</sequence>
<keyword evidence="3" id="KW-1185">Reference proteome</keyword>
<evidence type="ECO:0000256" key="1">
    <source>
        <dbReference type="SAM" id="MobiDB-lite"/>
    </source>
</evidence>
<gene>
    <name evidence="2" type="ORF">ASPBRDRAFT_28619</name>
</gene>
<protein>
    <submittedName>
        <fullName evidence="2">Uncharacterized protein</fullName>
    </submittedName>
</protein>